<evidence type="ECO:0000313" key="1">
    <source>
        <dbReference type="EMBL" id="MBB3172240.1"/>
    </source>
</evidence>
<gene>
    <name evidence="1" type="ORF">FHR90_000046</name>
    <name evidence="2" type="ORF">HUK83_13815</name>
</gene>
<sequence>MSDSSSDDDLTLEPGEFALVIGQQGEHMSVRIASATEIDEDAPELPVPALLVAALAKRLLDDPEFHDEMLDWYDENAGDDEDEP</sequence>
<comment type="caution">
    <text evidence="1">The sequence shown here is derived from an EMBL/GenBank/DDBJ whole genome shotgun (WGS) entry which is preliminary data.</text>
</comment>
<accession>A0A839UW13</accession>
<proteinExistence type="predicted"/>
<dbReference type="RefSeq" id="WP_176625687.1">
    <property type="nucleotide sequence ID" value="NZ_JABXXQ010000365.1"/>
</dbReference>
<dbReference type="AlphaFoldDB" id="A0A839UW13"/>
<dbReference type="Proteomes" id="UP000557688">
    <property type="component" value="Unassembled WGS sequence"/>
</dbReference>
<evidence type="ECO:0000313" key="2">
    <source>
        <dbReference type="EMBL" id="NVN31402.1"/>
    </source>
</evidence>
<reference evidence="2 4" key="1">
    <citation type="submission" date="2020-06" db="EMBL/GenBank/DDBJ databases">
        <title>Description of novel acetic acid bacteria.</title>
        <authorList>
            <person name="Sombolestani A."/>
        </authorList>
    </citation>
    <scope>NUCLEOTIDE SEQUENCE [LARGE SCALE GENOMIC DNA]</scope>
    <source>
        <strain evidence="2 4">LMG 26838</strain>
    </source>
</reference>
<organism evidence="1 3">
    <name type="scientific">Endobacter medicaginis</name>
    <dbReference type="NCBI Taxonomy" id="1181271"/>
    <lineage>
        <taxon>Bacteria</taxon>
        <taxon>Pseudomonadati</taxon>
        <taxon>Pseudomonadota</taxon>
        <taxon>Alphaproteobacteria</taxon>
        <taxon>Acetobacterales</taxon>
        <taxon>Acetobacteraceae</taxon>
        <taxon>Endobacter</taxon>
    </lineage>
</organism>
<protein>
    <submittedName>
        <fullName evidence="1">Uncharacterized protein</fullName>
    </submittedName>
</protein>
<dbReference type="Proteomes" id="UP000565205">
    <property type="component" value="Unassembled WGS sequence"/>
</dbReference>
<evidence type="ECO:0000313" key="4">
    <source>
        <dbReference type="Proteomes" id="UP000565205"/>
    </source>
</evidence>
<dbReference type="EMBL" id="JABXXQ010000365">
    <property type="protein sequence ID" value="NVN31402.1"/>
    <property type="molecule type" value="Genomic_DNA"/>
</dbReference>
<keyword evidence="3" id="KW-1185">Reference proteome</keyword>
<evidence type="ECO:0000313" key="3">
    <source>
        <dbReference type="Proteomes" id="UP000557688"/>
    </source>
</evidence>
<reference evidence="1 3" key="2">
    <citation type="submission" date="2020-08" db="EMBL/GenBank/DDBJ databases">
        <title>Genomic Encyclopedia of Type Strains, Phase III (KMG-III): the genomes of soil and plant-associated and newly described type strains.</title>
        <authorList>
            <person name="Whitman W."/>
        </authorList>
    </citation>
    <scope>NUCLEOTIDE SEQUENCE [LARGE SCALE GENOMIC DNA]</scope>
    <source>
        <strain evidence="1 3">CECT 8088</strain>
    </source>
</reference>
<name>A0A839UW13_9PROT</name>
<dbReference type="EMBL" id="JACHXV010000001">
    <property type="protein sequence ID" value="MBB3172240.1"/>
    <property type="molecule type" value="Genomic_DNA"/>
</dbReference>